<organism evidence="2 3">
    <name type="scientific">Cystobacter fuscus (strain ATCC 25194 / DSM 2262 / NBRC 100088 / M29)</name>
    <dbReference type="NCBI Taxonomy" id="1242864"/>
    <lineage>
        <taxon>Bacteria</taxon>
        <taxon>Pseudomonadati</taxon>
        <taxon>Myxococcota</taxon>
        <taxon>Myxococcia</taxon>
        <taxon>Myxococcales</taxon>
        <taxon>Cystobacterineae</taxon>
        <taxon>Archangiaceae</taxon>
        <taxon>Cystobacter</taxon>
    </lineage>
</organism>
<dbReference type="Proteomes" id="UP000011682">
    <property type="component" value="Unassembled WGS sequence"/>
</dbReference>
<comment type="caution">
    <text evidence="2">The sequence shown here is derived from an EMBL/GenBank/DDBJ whole genome shotgun (WGS) entry which is preliminary data.</text>
</comment>
<sequence>MKAKKPWELSAGLTLDRLLVVARLINGVHEGVARHIEPDKGDLLFGRWVPGTTVYARVAHALISAHKSGKYPWLGIVDPTLQFVGSIADVPFRFYTGEPEAPNRSARKLSVKEQQKQREAFDLNQIMRPDLEWGWRFAVYCDKETGEVTSITLEEVHSTGAYRNAFEIPFKENIAPLAAVEEYLPEGVELPSSQPEEIPAAEETGTEGAEGGITDDESDE</sequence>
<protein>
    <submittedName>
        <fullName evidence="2">Uncharacterized protein</fullName>
    </submittedName>
</protein>
<evidence type="ECO:0000313" key="3">
    <source>
        <dbReference type="Proteomes" id="UP000011682"/>
    </source>
</evidence>
<name>S9QMP0_CYSF2</name>
<gene>
    <name evidence="2" type="ORF">D187_008717</name>
</gene>
<dbReference type="eggNOG" id="ENOG50329XY">
    <property type="taxonomic scope" value="Bacteria"/>
</dbReference>
<keyword evidence="3" id="KW-1185">Reference proteome</keyword>
<evidence type="ECO:0000313" key="2">
    <source>
        <dbReference type="EMBL" id="EPX62529.1"/>
    </source>
</evidence>
<feature type="compositionally biased region" description="Low complexity" evidence="1">
    <location>
        <begin position="195"/>
        <end position="207"/>
    </location>
</feature>
<accession>S9QMP0</accession>
<reference evidence="2" key="1">
    <citation type="submission" date="2013-05" db="EMBL/GenBank/DDBJ databases">
        <title>Genome assembly of Cystobacter fuscus DSM 2262.</title>
        <authorList>
            <person name="Sharma G."/>
            <person name="Khatri I."/>
            <person name="Kaur C."/>
            <person name="Mayilraj S."/>
            <person name="Subramanian S."/>
        </authorList>
    </citation>
    <scope>NUCLEOTIDE SEQUENCE [LARGE SCALE GENOMIC DNA]</scope>
    <source>
        <strain evidence="2">DSM 2262</strain>
    </source>
</reference>
<dbReference type="OrthoDB" id="9133824at2"/>
<dbReference type="RefSeq" id="WP_002630154.1">
    <property type="nucleotide sequence ID" value="NZ_ANAH02000007.1"/>
</dbReference>
<feature type="region of interest" description="Disordered" evidence="1">
    <location>
        <begin position="186"/>
        <end position="220"/>
    </location>
</feature>
<dbReference type="EMBL" id="ANAH02000007">
    <property type="protein sequence ID" value="EPX62529.1"/>
    <property type="molecule type" value="Genomic_DNA"/>
</dbReference>
<dbReference type="AlphaFoldDB" id="S9QMP0"/>
<evidence type="ECO:0000256" key="1">
    <source>
        <dbReference type="SAM" id="MobiDB-lite"/>
    </source>
</evidence>
<proteinExistence type="predicted"/>